<reference evidence="2" key="1">
    <citation type="journal article" date="2023" name="Nat. Plants">
        <title>Single-cell RNA sequencing provides a high-resolution roadmap for understanding the multicellular compartmentation of specialized metabolism.</title>
        <authorList>
            <person name="Sun S."/>
            <person name="Shen X."/>
            <person name="Li Y."/>
            <person name="Li Y."/>
            <person name="Wang S."/>
            <person name="Li R."/>
            <person name="Zhang H."/>
            <person name="Shen G."/>
            <person name="Guo B."/>
            <person name="Wei J."/>
            <person name="Xu J."/>
            <person name="St-Pierre B."/>
            <person name="Chen S."/>
            <person name="Sun C."/>
        </authorList>
    </citation>
    <scope>NUCLEOTIDE SEQUENCE [LARGE SCALE GENOMIC DNA]</scope>
</reference>
<keyword evidence="2" id="KW-1185">Reference proteome</keyword>
<proteinExistence type="predicted"/>
<gene>
    <name evidence="1" type="ORF">M9H77_10044</name>
</gene>
<dbReference type="Proteomes" id="UP001060085">
    <property type="component" value="Linkage Group LG02"/>
</dbReference>
<accession>A0ACC0C2P6</accession>
<evidence type="ECO:0000313" key="2">
    <source>
        <dbReference type="Proteomes" id="UP001060085"/>
    </source>
</evidence>
<dbReference type="EMBL" id="CM044702">
    <property type="protein sequence ID" value="KAI5679094.1"/>
    <property type="molecule type" value="Genomic_DNA"/>
</dbReference>
<name>A0ACC0C2P6_CATRO</name>
<comment type="caution">
    <text evidence="1">The sequence shown here is derived from an EMBL/GenBank/DDBJ whole genome shotgun (WGS) entry which is preliminary data.</text>
</comment>
<sequence length="1599" mass="178499">MDTQEKITSSSPNQNDDHQEDSVPKRKPAGWKAMPFVLGNETFERLASMGLFANFMMYLMTQFHMDQVSASNVVNIWSGCSSFLPLLGAFVCDAYAGRFLTLAVATIFSFLCNIFLEPQTCKGPKSSHMGVLVLSLTLMSIGTAGIRPCNIPFGADQFDPTTEKGRKGINSYYNWYYTTFTLVMILASTIVVYMQEHVSWTLGFGVPAILMFCATILFFLGTRIYIYVKPEGSIFSEIAQVFVAVYKKRKVKVPDIQVLEGEFNGVFIDAIFYNPPPNERITRKLPLTNQFRCLNKAALIIEGDLNGDGSRVNKWRLSSVQRVEEVKCILRIIPIWVAGIICFTALSQQWTFTISQALKLDRHLGPHFQVPAASLTVISLITTAIIVPIYGTILVPLLRKKTKIENGITHLQRTGIGFIFSILTMVVAGLVERKRRASALDRASPDGVAPISVFWLAPQLILAGFCDAFNSLGQIEFYNKEFPDSMTTIANSLFSVTMAGANYLSLILVNIIHKTTARKRHPDWLTNDINKGRLENFYFVIASLGVLNFIYFLLVTHEYKYKRNETFERLASLGIFSNFLIFLMTQFHLDQVSAINVINIWSGCSNFLPLLGAFVSDAYAGRFLTLSVATIVEVLGMFILTLVAWLPKLRPPPCNYFLQPETCKGPKSSQMGVLILSLILLSIGTAGIRPCNIPFGADQFDATTEEGRKGINSYYNWYYTTYTFVFILAQTVVVYIQDHIGWAWGFGILDILMACATILFFLGTRIYVYVKPEGSVFSDIVQTFVAAYKKRKLKLPTHVDGEDGNGIFYNPPPKGRVIKKLPLTNQFRFLNKAALIMEGEVNPDGSRVDKWRLSSIQRIEEIKCLLRIIPIWAAAIICSTVSSQQWLFTISQALKMDRHMGPHFQIPAASVTVISFLAIVIIVPIYDTIFVPLLRKKTKIESGITSLQRIGIGLIFSILPMIIGGFVERKRRESALSHGAPDGVAPISVFWLAPNLILLGACDAFSSLGQIELYNKEFPDSMTSLANSLFSITQAIARNETFERLANIGLMANFMMFLMTQFHMDQVSSSNVLSVWSACTSFLPLLGAFICDAYAGRFLTLSVATISAFLGMLTLTFIAWRHELHPPPCEFLIQPQTCKGPTASQMGVLILALTFLSIGSAGIRPCNIPFGVDQFDPNTEEGRKGINSFFNWYYTTFTLVLILALTVVVYIQDNVSWLLGFGIPAILMFCGIILFFLGTRVYVYVKPEGSVFSDIAEAISAAYKKRKLKLPILEEGDDVDGIFYNPPPKGRVIKKLSLTNQFRFLNKAALITEGEVNQDGSRVDKWRLSSIQSIEEVKCLLRIMPIWASGIICFTAIAQQGTFTMSQALKMDRQLGPHFQVPPGSMTVISLITVGIIVPIYDRIFVPLLRKKTKIEGGITLLQRIGIGFIFSILSMIVAGFIERKRRASALDRGSPDGIAPISVFWLSPQLILMGLCEAFNIIGQIEFYNKEFPDNMLSVANSLFSITMAGANYISIIIVNVIHKTTGKKGHPDWLTKDINKGRIENFYFVLAALGVLNFIYFLMVAPGYKYKSRVRVDEEEDEETTSAYSVELKGIKG</sequence>
<protein>
    <submittedName>
        <fullName evidence="1">Uncharacterized protein</fullName>
    </submittedName>
</protein>
<organism evidence="1 2">
    <name type="scientific">Catharanthus roseus</name>
    <name type="common">Madagascar periwinkle</name>
    <name type="synonym">Vinca rosea</name>
    <dbReference type="NCBI Taxonomy" id="4058"/>
    <lineage>
        <taxon>Eukaryota</taxon>
        <taxon>Viridiplantae</taxon>
        <taxon>Streptophyta</taxon>
        <taxon>Embryophyta</taxon>
        <taxon>Tracheophyta</taxon>
        <taxon>Spermatophyta</taxon>
        <taxon>Magnoliopsida</taxon>
        <taxon>eudicotyledons</taxon>
        <taxon>Gunneridae</taxon>
        <taxon>Pentapetalae</taxon>
        <taxon>asterids</taxon>
        <taxon>lamiids</taxon>
        <taxon>Gentianales</taxon>
        <taxon>Apocynaceae</taxon>
        <taxon>Rauvolfioideae</taxon>
        <taxon>Vinceae</taxon>
        <taxon>Catharanthinae</taxon>
        <taxon>Catharanthus</taxon>
    </lineage>
</organism>
<evidence type="ECO:0000313" key="1">
    <source>
        <dbReference type="EMBL" id="KAI5679094.1"/>
    </source>
</evidence>